<evidence type="ECO:0000313" key="3">
    <source>
        <dbReference type="Proteomes" id="UP000177372"/>
    </source>
</evidence>
<evidence type="ECO:0000313" key="2">
    <source>
        <dbReference type="EMBL" id="OGG79423.1"/>
    </source>
</evidence>
<sequence>MVKVILSTLGLAIAGGIFFLYTQPRYDAVRTLQAEIEQYNQALEKAAELQRLKQSLLSRYNAFSPSDVDRLHKLLPDHVDNVRLVLDLDSLASRHGMAIQNVVISNPTTEKALPGAISTIGVNRQKYDSLILKFRTLGTYTNFTAFLRDLETSLRIVDLVSLKLLQDSGLPTQPRVEPTYRYEITLRTYWLK</sequence>
<dbReference type="GO" id="GO:0043107">
    <property type="term" value="P:type IV pilus-dependent motility"/>
    <property type="evidence" value="ECO:0007669"/>
    <property type="project" value="InterPro"/>
</dbReference>
<name>A0A1F6F0N9_9BACT</name>
<dbReference type="GO" id="GO:0043683">
    <property type="term" value="P:type IV pilus assembly"/>
    <property type="evidence" value="ECO:0007669"/>
    <property type="project" value="InterPro"/>
</dbReference>
<comment type="caution">
    <text evidence="2">The sequence shown here is derived from an EMBL/GenBank/DDBJ whole genome shotgun (WGS) entry which is preliminary data.</text>
</comment>
<dbReference type="AlphaFoldDB" id="A0A1F6F0N9"/>
<dbReference type="STRING" id="1798512.A3A39_00495"/>
<organism evidence="2 3">
    <name type="scientific">Candidatus Kaiserbacteria bacterium RIFCSPLOWO2_01_FULL_54_13</name>
    <dbReference type="NCBI Taxonomy" id="1798512"/>
    <lineage>
        <taxon>Bacteria</taxon>
        <taxon>Candidatus Kaiseribacteriota</taxon>
    </lineage>
</organism>
<dbReference type="Proteomes" id="UP000177372">
    <property type="component" value="Unassembled WGS sequence"/>
</dbReference>
<accession>A0A1F6F0N9</accession>
<evidence type="ECO:0008006" key="4">
    <source>
        <dbReference type="Google" id="ProtNLM"/>
    </source>
</evidence>
<dbReference type="InterPro" id="IPR007445">
    <property type="entry name" value="PilO"/>
</dbReference>
<dbReference type="InterPro" id="IPR014717">
    <property type="entry name" value="Transl_elong_EF1B/ribsomal_bS6"/>
</dbReference>
<keyword evidence="1" id="KW-0175">Coiled coil</keyword>
<protein>
    <recommendedName>
        <fullName evidence="4">Pilus assembly protein PilO</fullName>
    </recommendedName>
</protein>
<dbReference type="Gene3D" id="3.30.70.60">
    <property type="match status" value="1"/>
</dbReference>
<gene>
    <name evidence="2" type="ORF">A3A39_00495</name>
</gene>
<feature type="coiled-coil region" evidence="1">
    <location>
        <begin position="29"/>
        <end position="59"/>
    </location>
</feature>
<dbReference type="EMBL" id="MFLZ01000028">
    <property type="protein sequence ID" value="OGG79423.1"/>
    <property type="molecule type" value="Genomic_DNA"/>
</dbReference>
<evidence type="ECO:0000256" key="1">
    <source>
        <dbReference type="SAM" id="Coils"/>
    </source>
</evidence>
<proteinExistence type="predicted"/>
<reference evidence="2 3" key="1">
    <citation type="journal article" date="2016" name="Nat. Commun.">
        <title>Thousands of microbial genomes shed light on interconnected biogeochemical processes in an aquifer system.</title>
        <authorList>
            <person name="Anantharaman K."/>
            <person name="Brown C.T."/>
            <person name="Hug L.A."/>
            <person name="Sharon I."/>
            <person name="Castelle C.J."/>
            <person name="Probst A.J."/>
            <person name="Thomas B.C."/>
            <person name="Singh A."/>
            <person name="Wilkins M.J."/>
            <person name="Karaoz U."/>
            <person name="Brodie E.L."/>
            <person name="Williams K.H."/>
            <person name="Hubbard S.S."/>
            <person name="Banfield J.F."/>
        </authorList>
    </citation>
    <scope>NUCLEOTIDE SEQUENCE [LARGE SCALE GENOMIC DNA]</scope>
</reference>
<dbReference type="Pfam" id="PF04350">
    <property type="entry name" value="PilO"/>
    <property type="match status" value="1"/>
</dbReference>